<evidence type="ECO:0000256" key="1">
    <source>
        <dbReference type="SAM" id="MobiDB-lite"/>
    </source>
</evidence>
<accession>A0A0D6LAU7</accession>
<feature type="compositionally biased region" description="Basic and acidic residues" evidence="1">
    <location>
        <begin position="18"/>
        <end position="27"/>
    </location>
</feature>
<dbReference type="AlphaFoldDB" id="A0A0D6LAU7"/>
<evidence type="ECO:0000313" key="2">
    <source>
        <dbReference type="EMBL" id="EPB66891.1"/>
    </source>
</evidence>
<organism evidence="2 3">
    <name type="scientific">Ancylostoma ceylanicum</name>
    <dbReference type="NCBI Taxonomy" id="53326"/>
    <lineage>
        <taxon>Eukaryota</taxon>
        <taxon>Metazoa</taxon>
        <taxon>Ecdysozoa</taxon>
        <taxon>Nematoda</taxon>
        <taxon>Chromadorea</taxon>
        <taxon>Rhabditida</taxon>
        <taxon>Rhabditina</taxon>
        <taxon>Rhabditomorpha</taxon>
        <taxon>Strongyloidea</taxon>
        <taxon>Ancylostomatidae</taxon>
        <taxon>Ancylostomatinae</taxon>
        <taxon>Ancylostoma</taxon>
    </lineage>
</organism>
<keyword evidence="3" id="KW-1185">Reference proteome</keyword>
<reference evidence="2 3" key="1">
    <citation type="submission" date="2013-05" db="EMBL/GenBank/DDBJ databases">
        <title>Draft genome of the parasitic nematode Anyclostoma ceylanicum.</title>
        <authorList>
            <person name="Mitreva M."/>
        </authorList>
    </citation>
    <scope>NUCLEOTIDE SEQUENCE [LARGE SCALE GENOMIC DNA]</scope>
</reference>
<dbReference type="EMBL" id="KE125867">
    <property type="protein sequence ID" value="EPB66891.1"/>
    <property type="molecule type" value="Genomic_DNA"/>
</dbReference>
<sequence length="96" mass="10885">MSNTSQADNSPPPSLFLHQDEEARNERQPPNLGIALTRVEPAENYLGPLNHSCDCCGTLYFNNEAKRINGRYNRCCNFGDITLHYFSDFPESFISL</sequence>
<name>A0A0D6LAU7_9BILA</name>
<evidence type="ECO:0000313" key="3">
    <source>
        <dbReference type="Proteomes" id="UP000054495"/>
    </source>
</evidence>
<gene>
    <name evidence="2" type="ORF">ANCCEY_14017</name>
</gene>
<protein>
    <submittedName>
        <fullName evidence="2">Uncharacterized protein</fullName>
    </submittedName>
</protein>
<dbReference type="Proteomes" id="UP000054495">
    <property type="component" value="Unassembled WGS sequence"/>
</dbReference>
<proteinExistence type="predicted"/>
<feature type="region of interest" description="Disordered" evidence="1">
    <location>
        <begin position="1"/>
        <end position="30"/>
    </location>
</feature>